<proteinExistence type="predicted"/>
<feature type="region of interest" description="Disordered" evidence="1">
    <location>
        <begin position="225"/>
        <end position="263"/>
    </location>
</feature>
<dbReference type="AlphaFoldDB" id="A0A0P1BQV6"/>
<sequence>MIASPIAGAPWPAPTPSANGTAVAAGSTSAHSALTSEGGGPSGAKSPPPLSLLVVGVASKNGFKGKGASEDLNLALAPSRDRPINTNASIGSEAKSQEPSGLQSLDQNPSLIEGILPAVLQLQQRLAQGAKAGPYALWEKPAEVQDGSLHGEEAAASQGIPMRNPGGSGSGWALGATDDDAMAYAADEALLSNLRAKVPTQLNKDIVADRRVLEGMYARARAAVRALPPQPARSLAETKHLEDNTSGDQSEETTAQEARELTEALEAYEEALRRAAQHLARVEWKNDRQ</sequence>
<dbReference type="EMBL" id="CCYA01000276">
    <property type="protein sequence ID" value="CEH18717.1"/>
    <property type="molecule type" value="Genomic_DNA"/>
</dbReference>
<evidence type="ECO:0000313" key="2">
    <source>
        <dbReference type="EMBL" id="CEH18717.1"/>
    </source>
</evidence>
<organism evidence="2 3">
    <name type="scientific">Ceraceosorus bombacis</name>
    <dbReference type="NCBI Taxonomy" id="401625"/>
    <lineage>
        <taxon>Eukaryota</taxon>
        <taxon>Fungi</taxon>
        <taxon>Dikarya</taxon>
        <taxon>Basidiomycota</taxon>
        <taxon>Ustilaginomycotina</taxon>
        <taxon>Exobasidiomycetes</taxon>
        <taxon>Ceraceosorales</taxon>
        <taxon>Ceraceosoraceae</taxon>
        <taxon>Ceraceosorus</taxon>
    </lineage>
</organism>
<evidence type="ECO:0000256" key="1">
    <source>
        <dbReference type="SAM" id="MobiDB-lite"/>
    </source>
</evidence>
<feature type="compositionally biased region" description="Polar residues" evidence="1">
    <location>
        <begin position="16"/>
        <end position="35"/>
    </location>
</feature>
<keyword evidence="3" id="KW-1185">Reference proteome</keyword>
<evidence type="ECO:0000313" key="3">
    <source>
        <dbReference type="Proteomes" id="UP000054845"/>
    </source>
</evidence>
<dbReference type="Proteomes" id="UP000054845">
    <property type="component" value="Unassembled WGS sequence"/>
</dbReference>
<feature type="compositionally biased region" description="Polar residues" evidence="1">
    <location>
        <begin position="97"/>
        <end position="106"/>
    </location>
</feature>
<name>A0A0P1BQV6_9BASI</name>
<feature type="region of interest" description="Disordered" evidence="1">
    <location>
        <begin position="1"/>
        <end position="49"/>
    </location>
</feature>
<feature type="region of interest" description="Disordered" evidence="1">
    <location>
        <begin position="63"/>
        <end position="106"/>
    </location>
</feature>
<reference evidence="3" key="1">
    <citation type="submission" date="2014-09" db="EMBL/GenBank/DDBJ databases">
        <authorList>
            <person name="Sharma Rahul"/>
            <person name="Thines Marco"/>
        </authorList>
    </citation>
    <scope>NUCLEOTIDE SEQUENCE [LARGE SCALE GENOMIC DNA]</scope>
</reference>
<protein>
    <submittedName>
        <fullName evidence="2">Uncharacterized protein</fullName>
    </submittedName>
</protein>
<accession>A0A0P1BQV6</accession>